<accession>A0A9P6WHX8</accession>
<sequence length="272" mass="30260">MHSYLTGLIEGDGNIYIPLNKEKKGCPSISISFPTKDLPLFLLIQKEINYGNIYKIKGKNAYEYVIGKLDGIVLVISYINDLKVIIAYSSISHLGVCILGIFANNLLGIIGSLVLCLAHGFVSPALFILMGGVLYDRYHNRVLLYYQGLTQFMPLFAVYLVFFSFSNTGTPLTYNFIGEFLCITGAIIKHPIIGVLTASSVLLSACYQMKLTNKLTSGTFSKYLHITHDLLYREHFILFFLALPTLVLGIVPNFISNILYLSSNALIYSVVI</sequence>
<feature type="transmembrane region" description="Helical" evidence="1">
    <location>
        <begin position="186"/>
        <end position="207"/>
    </location>
</feature>
<evidence type="ECO:0000256" key="1">
    <source>
        <dbReference type="SAM" id="Phobius"/>
    </source>
</evidence>
<dbReference type="PANTHER" id="PTHR43507:SF1">
    <property type="entry name" value="NADH-UBIQUINONE OXIDOREDUCTASE CHAIN 4"/>
    <property type="match status" value="1"/>
</dbReference>
<evidence type="ECO:0000313" key="4">
    <source>
        <dbReference type="Proteomes" id="UP000697127"/>
    </source>
</evidence>
<reference evidence="3" key="1">
    <citation type="submission" date="2020-11" db="EMBL/GenBank/DDBJ databases">
        <title>Kefir isolates.</title>
        <authorList>
            <person name="Marcisauskas S."/>
            <person name="Kim Y."/>
            <person name="Blasche S."/>
        </authorList>
    </citation>
    <scope>NUCLEOTIDE SEQUENCE</scope>
    <source>
        <strain evidence="3">Olga-1</strain>
    </source>
</reference>
<dbReference type="PRINTS" id="PR01437">
    <property type="entry name" value="NUOXDRDTASE4"/>
</dbReference>
<dbReference type="GO" id="GO:0004519">
    <property type="term" value="F:endonuclease activity"/>
    <property type="evidence" value="ECO:0007669"/>
    <property type="project" value="InterPro"/>
</dbReference>
<dbReference type="InterPro" id="IPR001750">
    <property type="entry name" value="ND/Mrp_TM"/>
</dbReference>
<name>A0A9P6WHX8_9ASCO</name>
<organism evidence="3 4">
    <name type="scientific">Pichia californica</name>
    <dbReference type="NCBI Taxonomy" id="460514"/>
    <lineage>
        <taxon>Eukaryota</taxon>
        <taxon>Fungi</taxon>
        <taxon>Dikarya</taxon>
        <taxon>Ascomycota</taxon>
        <taxon>Saccharomycotina</taxon>
        <taxon>Pichiomycetes</taxon>
        <taxon>Pichiales</taxon>
        <taxon>Pichiaceae</taxon>
        <taxon>Pichia</taxon>
    </lineage>
</organism>
<dbReference type="SUPFAM" id="SSF55608">
    <property type="entry name" value="Homing endonucleases"/>
    <property type="match status" value="1"/>
</dbReference>
<feature type="transmembrane region" description="Helical" evidence="1">
    <location>
        <begin position="109"/>
        <end position="135"/>
    </location>
</feature>
<dbReference type="GO" id="GO:0008137">
    <property type="term" value="F:NADH dehydrogenase (ubiquinone) activity"/>
    <property type="evidence" value="ECO:0007669"/>
    <property type="project" value="InterPro"/>
</dbReference>
<keyword evidence="1" id="KW-0472">Membrane</keyword>
<dbReference type="GO" id="GO:0015990">
    <property type="term" value="P:electron transport coupled proton transport"/>
    <property type="evidence" value="ECO:0007669"/>
    <property type="project" value="TreeGrafter"/>
</dbReference>
<feature type="transmembrane region" description="Helical" evidence="1">
    <location>
        <begin position="142"/>
        <end position="166"/>
    </location>
</feature>
<feature type="transmembrane region" description="Helical" evidence="1">
    <location>
        <begin position="236"/>
        <end position="255"/>
    </location>
</feature>
<evidence type="ECO:0000313" key="3">
    <source>
        <dbReference type="EMBL" id="KAG0686383.1"/>
    </source>
</evidence>
<dbReference type="GO" id="GO:0048039">
    <property type="term" value="F:ubiquinone binding"/>
    <property type="evidence" value="ECO:0007669"/>
    <property type="project" value="TreeGrafter"/>
</dbReference>
<protein>
    <submittedName>
        <fullName evidence="3">NADH dehydrogenase subunit 4</fullName>
    </submittedName>
</protein>
<dbReference type="Pfam" id="PF00361">
    <property type="entry name" value="Proton_antipo_M"/>
    <property type="match status" value="1"/>
</dbReference>
<feature type="transmembrane region" description="Helical" evidence="1">
    <location>
        <begin position="84"/>
        <end position="103"/>
    </location>
</feature>
<evidence type="ECO:0000259" key="2">
    <source>
        <dbReference type="Pfam" id="PF00361"/>
    </source>
</evidence>
<dbReference type="GO" id="GO:0042773">
    <property type="term" value="P:ATP synthesis coupled electron transport"/>
    <property type="evidence" value="ECO:0007669"/>
    <property type="project" value="InterPro"/>
</dbReference>
<dbReference type="EMBL" id="PUHW01000550">
    <property type="protein sequence ID" value="KAG0686383.1"/>
    <property type="molecule type" value="Genomic_DNA"/>
</dbReference>
<keyword evidence="4" id="KW-1185">Reference proteome</keyword>
<dbReference type="AlphaFoldDB" id="A0A9P6WHX8"/>
<dbReference type="Gene3D" id="3.10.28.10">
    <property type="entry name" value="Homing endonucleases"/>
    <property type="match status" value="1"/>
</dbReference>
<dbReference type="Proteomes" id="UP000697127">
    <property type="component" value="Unassembled WGS sequence"/>
</dbReference>
<gene>
    <name evidence="3" type="primary">ND4</name>
    <name evidence="3" type="ORF">C6P40_004264</name>
</gene>
<dbReference type="GO" id="GO:0003954">
    <property type="term" value="F:NADH dehydrogenase activity"/>
    <property type="evidence" value="ECO:0007669"/>
    <property type="project" value="TreeGrafter"/>
</dbReference>
<comment type="caution">
    <text evidence="3">The sequence shown here is derived from an EMBL/GenBank/DDBJ whole genome shotgun (WGS) entry which is preliminary data.</text>
</comment>
<dbReference type="InterPro" id="IPR003918">
    <property type="entry name" value="NADH_UbQ_OxRdtase"/>
</dbReference>
<dbReference type="InterPro" id="IPR027434">
    <property type="entry name" value="Homing_endonucl"/>
</dbReference>
<keyword evidence="1" id="KW-0812">Transmembrane</keyword>
<feature type="domain" description="NADH:quinone oxidoreductase/Mrp antiporter transmembrane" evidence="2">
    <location>
        <begin position="80"/>
        <end position="200"/>
    </location>
</feature>
<keyword evidence="1" id="KW-1133">Transmembrane helix</keyword>
<proteinExistence type="predicted"/>
<dbReference type="PANTHER" id="PTHR43507">
    <property type="entry name" value="NADH-UBIQUINONE OXIDOREDUCTASE CHAIN 4"/>
    <property type="match status" value="1"/>
</dbReference>